<name>A0AAU8GBH8_9VIRU</name>
<reference evidence="1" key="1">
    <citation type="submission" date="2024-06" db="EMBL/GenBank/DDBJ databases">
        <title>North American crayfish harbour diverse members of the Nudiviridae.</title>
        <authorList>
            <person name="Stratton C."/>
            <person name="Bojko J."/>
        </authorList>
    </citation>
    <scope>NUCLEOTIDE SEQUENCE</scope>
    <source>
        <strain evidence="1">142H</strain>
    </source>
</reference>
<sequence length="150" mass="18507">MTKNYRNKQFIIFDHENYKSIAPSAPSRALLHRSIDLLIRNQFLLSRTCPTQEKHLWRQRELDQYNINIDNITEVYHYYNYDDRDFKKYYLLAKLKSKHYPLYMEIDGWYDTNDRKIWGGCIYFCLNKRLYKNTVRDKNHTDKMDILMNF</sequence>
<gene>
    <name evidence="1" type="ORF">FpNV_037</name>
</gene>
<dbReference type="EMBL" id="PP955094">
    <property type="protein sequence ID" value="XCH39282.1"/>
    <property type="molecule type" value="Genomic_DNA"/>
</dbReference>
<evidence type="ECO:0000313" key="1">
    <source>
        <dbReference type="EMBL" id="XCH39282.1"/>
    </source>
</evidence>
<protein>
    <submittedName>
        <fullName evidence="1">Uncharacterized protein</fullName>
    </submittedName>
</protein>
<organism evidence="1">
    <name type="scientific">Faxonius propinquus nudivirus</name>
    <dbReference type="NCBI Taxonomy" id="3139431"/>
    <lineage>
        <taxon>Viruses</taxon>
        <taxon>Viruses incertae sedis</taxon>
        <taxon>Naldaviricetes</taxon>
        <taxon>Lefavirales</taxon>
        <taxon>Nudiviridae</taxon>
    </lineage>
</organism>
<proteinExistence type="predicted"/>
<accession>A0AAU8GBH8</accession>